<reference evidence="3 4" key="2">
    <citation type="submission" date="2024-07" db="EMBL/GenBank/DDBJ databases">
        <authorList>
            <person name="Akdeniz Z."/>
        </authorList>
    </citation>
    <scope>NUCLEOTIDE SEQUENCE [LARGE SCALE GENOMIC DNA]</scope>
</reference>
<organism evidence="2">
    <name type="scientific">Hexamita inflata</name>
    <dbReference type="NCBI Taxonomy" id="28002"/>
    <lineage>
        <taxon>Eukaryota</taxon>
        <taxon>Metamonada</taxon>
        <taxon>Diplomonadida</taxon>
        <taxon>Hexamitidae</taxon>
        <taxon>Hexamitinae</taxon>
        <taxon>Hexamita</taxon>
    </lineage>
</organism>
<dbReference type="Proteomes" id="UP001642409">
    <property type="component" value="Unassembled WGS sequence"/>
</dbReference>
<proteinExistence type="predicted"/>
<feature type="compositionally biased region" description="Polar residues" evidence="1">
    <location>
        <begin position="71"/>
        <end position="96"/>
    </location>
</feature>
<dbReference type="AlphaFoldDB" id="A0AA86NC36"/>
<gene>
    <name evidence="3" type="ORF">HINF_LOCUS20090</name>
    <name evidence="2" type="ORF">HINF_LOCUS4360</name>
</gene>
<sequence>MNSDQDLFMSLSKSINAVQANQYNINLNEHRQQSMNNMQSMNMIQPMQMSGNFSNQFNNYPSMNRADNMRSHTQSNPNISRQTNEIQQPQQSQKQLTGIELKKKQLRDKQREIAQQQFLKSTHDLTEKPKNPKFLPKEKPSKPTAEKIIGTANNVYEIPKSLYKVRNAIQQKSQRYFDNTQPLYQQQVDWEQITTYLLTDISDEQIQQIENVLKLKYDLEYQDEV</sequence>
<name>A0AA86NC36_9EUKA</name>
<feature type="compositionally biased region" description="Basic and acidic residues" evidence="1">
    <location>
        <begin position="121"/>
        <end position="141"/>
    </location>
</feature>
<evidence type="ECO:0000313" key="2">
    <source>
        <dbReference type="EMBL" id="CAI9916715.1"/>
    </source>
</evidence>
<evidence type="ECO:0000256" key="1">
    <source>
        <dbReference type="SAM" id="MobiDB-lite"/>
    </source>
</evidence>
<feature type="region of interest" description="Disordered" evidence="1">
    <location>
        <begin position="65"/>
        <end position="96"/>
    </location>
</feature>
<dbReference type="EMBL" id="CATOUU010000108">
    <property type="protein sequence ID" value="CAI9916715.1"/>
    <property type="molecule type" value="Genomic_DNA"/>
</dbReference>
<comment type="caution">
    <text evidence="2">The sequence shown here is derived from an EMBL/GenBank/DDBJ whole genome shotgun (WGS) entry which is preliminary data.</text>
</comment>
<keyword evidence="4" id="KW-1185">Reference proteome</keyword>
<evidence type="ECO:0000313" key="3">
    <source>
        <dbReference type="EMBL" id="CAL6006293.1"/>
    </source>
</evidence>
<reference evidence="2" key="1">
    <citation type="submission" date="2023-06" db="EMBL/GenBank/DDBJ databases">
        <authorList>
            <person name="Kurt Z."/>
        </authorList>
    </citation>
    <scope>NUCLEOTIDE SEQUENCE</scope>
</reference>
<feature type="region of interest" description="Disordered" evidence="1">
    <location>
        <begin position="120"/>
        <end position="141"/>
    </location>
</feature>
<dbReference type="EMBL" id="CAXDID020000053">
    <property type="protein sequence ID" value="CAL6006293.1"/>
    <property type="molecule type" value="Genomic_DNA"/>
</dbReference>
<accession>A0AA86NC36</accession>
<evidence type="ECO:0000313" key="4">
    <source>
        <dbReference type="Proteomes" id="UP001642409"/>
    </source>
</evidence>
<protein>
    <submittedName>
        <fullName evidence="3">Hypothetical_protein</fullName>
    </submittedName>
</protein>